<keyword evidence="14" id="KW-1133">Transmembrane helix</keyword>
<dbReference type="SUPFAM" id="SSF53474">
    <property type="entry name" value="alpha/beta-Hydrolases"/>
    <property type="match status" value="1"/>
</dbReference>
<dbReference type="GO" id="GO:0005783">
    <property type="term" value="C:endoplasmic reticulum"/>
    <property type="evidence" value="ECO:0007669"/>
    <property type="project" value="UniProtKB-SubCell"/>
</dbReference>
<feature type="domain" description="Peptidase C1A papain C-terminal" evidence="15">
    <location>
        <begin position="902"/>
        <end position="1118"/>
    </location>
</feature>
<dbReference type="InterPro" id="IPR025661">
    <property type="entry name" value="Pept_asp_AS"/>
</dbReference>
<feature type="region of interest" description="Disordered" evidence="13">
    <location>
        <begin position="427"/>
        <end position="447"/>
    </location>
</feature>
<dbReference type="SMART" id="SM00645">
    <property type="entry name" value="Pept_C1"/>
    <property type="match status" value="1"/>
</dbReference>
<dbReference type="FunFam" id="3.90.70.10:FF:000006">
    <property type="entry name" value="Cathepsin S"/>
    <property type="match status" value="1"/>
</dbReference>
<comment type="similarity">
    <text evidence="4">Belongs to the peptidase C1 family.</text>
</comment>
<feature type="domain" description="Cathepsin propeptide inhibitor" evidence="16">
    <location>
        <begin position="809"/>
        <end position="869"/>
    </location>
</feature>
<keyword evidence="18" id="KW-1185">Reference proteome</keyword>
<feature type="transmembrane region" description="Helical" evidence="14">
    <location>
        <begin position="746"/>
        <end position="764"/>
    </location>
</feature>
<dbReference type="InterPro" id="IPR029058">
    <property type="entry name" value="AB_hydrolase_fold"/>
</dbReference>
<dbReference type="PROSITE" id="PS00139">
    <property type="entry name" value="THIOL_PROTEASE_CYS"/>
    <property type="match status" value="1"/>
</dbReference>
<evidence type="ECO:0000313" key="18">
    <source>
        <dbReference type="Proteomes" id="UP001154078"/>
    </source>
</evidence>
<dbReference type="InterPro" id="IPR025660">
    <property type="entry name" value="Pept_his_AS"/>
</dbReference>
<evidence type="ECO:0000256" key="11">
    <source>
        <dbReference type="ARBA" id="ARBA00023145"/>
    </source>
</evidence>
<dbReference type="PANTHER" id="PTHR48182">
    <property type="entry name" value="PROTEIN SERAC1"/>
    <property type="match status" value="1"/>
</dbReference>
<evidence type="ECO:0000256" key="5">
    <source>
        <dbReference type="ARBA" id="ARBA00022670"/>
    </source>
</evidence>
<keyword evidence="9" id="KW-0496">Mitochondrion</keyword>
<name>A0A9P0B360_BRAAE</name>
<evidence type="ECO:0000256" key="8">
    <source>
        <dbReference type="ARBA" id="ARBA00022824"/>
    </source>
</evidence>
<accession>A0A9P0B360</accession>
<keyword evidence="7" id="KW-0788">Thiol protease</keyword>
<feature type="transmembrane region" description="Helical" evidence="14">
    <location>
        <begin position="785"/>
        <end position="805"/>
    </location>
</feature>
<dbReference type="Pfam" id="PF00112">
    <property type="entry name" value="Peptidase_C1"/>
    <property type="match status" value="1"/>
</dbReference>
<dbReference type="PRINTS" id="PR00705">
    <property type="entry name" value="PAPAIN"/>
</dbReference>
<evidence type="ECO:0000256" key="1">
    <source>
        <dbReference type="ARBA" id="ARBA00004173"/>
    </source>
</evidence>
<evidence type="ECO:0000256" key="9">
    <source>
        <dbReference type="ARBA" id="ARBA00023128"/>
    </source>
</evidence>
<dbReference type="EMBL" id="OV121134">
    <property type="protein sequence ID" value="CAH0553760.1"/>
    <property type="molecule type" value="Genomic_DNA"/>
</dbReference>
<evidence type="ECO:0000256" key="6">
    <source>
        <dbReference type="ARBA" id="ARBA00022801"/>
    </source>
</evidence>
<keyword evidence="12" id="KW-1015">Disulfide bond</keyword>
<keyword evidence="14" id="KW-0812">Transmembrane</keyword>
<keyword evidence="10 14" id="KW-0472">Membrane</keyword>
<dbReference type="InterPro" id="IPR016024">
    <property type="entry name" value="ARM-type_fold"/>
</dbReference>
<dbReference type="Gene3D" id="3.90.70.10">
    <property type="entry name" value="Cysteine proteinases"/>
    <property type="match status" value="1"/>
</dbReference>
<keyword evidence="6" id="KW-0378">Hydrolase</keyword>
<dbReference type="InterPro" id="IPR052374">
    <property type="entry name" value="SERAC1"/>
</dbReference>
<proteinExistence type="inferred from homology"/>
<dbReference type="GO" id="GO:0008234">
    <property type="term" value="F:cysteine-type peptidase activity"/>
    <property type="evidence" value="ECO:0007669"/>
    <property type="project" value="UniProtKB-KW"/>
</dbReference>
<dbReference type="GO" id="GO:0016020">
    <property type="term" value="C:membrane"/>
    <property type="evidence" value="ECO:0007669"/>
    <property type="project" value="UniProtKB-SubCell"/>
</dbReference>
<dbReference type="InterPro" id="IPR038765">
    <property type="entry name" value="Papain-like_cys_pep_sf"/>
</dbReference>
<evidence type="ECO:0000256" key="10">
    <source>
        <dbReference type="ARBA" id="ARBA00023136"/>
    </source>
</evidence>
<evidence type="ECO:0000256" key="14">
    <source>
        <dbReference type="SAM" id="Phobius"/>
    </source>
</evidence>
<evidence type="ECO:0000256" key="7">
    <source>
        <dbReference type="ARBA" id="ARBA00022807"/>
    </source>
</evidence>
<dbReference type="InterPro" id="IPR039417">
    <property type="entry name" value="Peptidase_C1A_papain-like"/>
</dbReference>
<dbReference type="SMART" id="SM00848">
    <property type="entry name" value="Inhibitor_I29"/>
    <property type="match status" value="1"/>
</dbReference>
<dbReference type="SUPFAM" id="SSF54001">
    <property type="entry name" value="Cysteine proteinases"/>
    <property type="match status" value="1"/>
</dbReference>
<dbReference type="GO" id="GO:0006508">
    <property type="term" value="P:proteolysis"/>
    <property type="evidence" value="ECO:0007669"/>
    <property type="project" value="UniProtKB-KW"/>
</dbReference>
<protein>
    <submittedName>
        <fullName evidence="17">Uncharacterized protein</fullName>
    </submittedName>
</protein>
<evidence type="ECO:0000256" key="4">
    <source>
        <dbReference type="ARBA" id="ARBA00008455"/>
    </source>
</evidence>
<dbReference type="InterPro" id="IPR013201">
    <property type="entry name" value="Prot_inhib_I29"/>
</dbReference>
<keyword evidence="8" id="KW-0256">Endoplasmic reticulum</keyword>
<evidence type="ECO:0000259" key="15">
    <source>
        <dbReference type="SMART" id="SM00645"/>
    </source>
</evidence>
<dbReference type="PANTHER" id="PTHR48182:SF2">
    <property type="entry name" value="PROTEIN SERAC1"/>
    <property type="match status" value="1"/>
</dbReference>
<evidence type="ECO:0000256" key="12">
    <source>
        <dbReference type="ARBA" id="ARBA00023157"/>
    </source>
</evidence>
<evidence type="ECO:0000256" key="3">
    <source>
        <dbReference type="ARBA" id="ARBA00004370"/>
    </source>
</evidence>
<comment type="subcellular location">
    <subcellularLocation>
        <location evidence="2">Endoplasmic reticulum</location>
    </subcellularLocation>
    <subcellularLocation>
        <location evidence="3">Membrane</location>
    </subcellularLocation>
    <subcellularLocation>
        <location evidence="1">Mitochondrion</location>
    </subcellularLocation>
</comment>
<keyword evidence="5" id="KW-0645">Protease</keyword>
<dbReference type="AlphaFoldDB" id="A0A9P0B360"/>
<evidence type="ECO:0000256" key="2">
    <source>
        <dbReference type="ARBA" id="ARBA00004240"/>
    </source>
</evidence>
<dbReference type="SUPFAM" id="SSF48371">
    <property type="entry name" value="ARM repeat"/>
    <property type="match status" value="1"/>
</dbReference>
<keyword evidence="11" id="KW-0865">Zymogen</keyword>
<evidence type="ECO:0000259" key="16">
    <source>
        <dbReference type="SMART" id="SM00848"/>
    </source>
</evidence>
<dbReference type="GO" id="GO:0005739">
    <property type="term" value="C:mitochondrion"/>
    <property type="evidence" value="ECO:0007669"/>
    <property type="project" value="UniProtKB-SubCell"/>
</dbReference>
<dbReference type="OrthoDB" id="5086500at2759"/>
<dbReference type="InterPro" id="IPR000668">
    <property type="entry name" value="Peptidase_C1A_C"/>
</dbReference>
<dbReference type="Proteomes" id="UP001154078">
    <property type="component" value="Chromosome 3"/>
</dbReference>
<dbReference type="InterPro" id="IPR000169">
    <property type="entry name" value="Pept_cys_AS"/>
</dbReference>
<evidence type="ECO:0000313" key="17">
    <source>
        <dbReference type="EMBL" id="CAH0553760.1"/>
    </source>
</evidence>
<gene>
    <name evidence="17" type="ORF">MELIAE_LOCUS5670</name>
</gene>
<reference evidence="17" key="1">
    <citation type="submission" date="2021-12" db="EMBL/GenBank/DDBJ databases">
        <authorList>
            <person name="King R."/>
        </authorList>
    </citation>
    <scope>NUCLEOTIDE SEQUENCE</scope>
</reference>
<dbReference type="PROSITE" id="PS00640">
    <property type="entry name" value="THIOL_PROTEASE_ASN"/>
    <property type="match status" value="1"/>
</dbReference>
<dbReference type="PROSITE" id="PS00639">
    <property type="entry name" value="THIOL_PROTEASE_HIS"/>
    <property type="match status" value="1"/>
</dbReference>
<organism evidence="17 18">
    <name type="scientific">Brassicogethes aeneus</name>
    <name type="common">Rape pollen beetle</name>
    <name type="synonym">Meligethes aeneus</name>
    <dbReference type="NCBI Taxonomy" id="1431903"/>
    <lineage>
        <taxon>Eukaryota</taxon>
        <taxon>Metazoa</taxon>
        <taxon>Ecdysozoa</taxon>
        <taxon>Arthropoda</taxon>
        <taxon>Hexapoda</taxon>
        <taxon>Insecta</taxon>
        <taxon>Pterygota</taxon>
        <taxon>Neoptera</taxon>
        <taxon>Endopterygota</taxon>
        <taxon>Coleoptera</taxon>
        <taxon>Polyphaga</taxon>
        <taxon>Cucujiformia</taxon>
        <taxon>Nitidulidae</taxon>
        <taxon>Meligethinae</taxon>
        <taxon>Brassicogethes</taxon>
    </lineage>
</organism>
<sequence length="1200" mass="135759">MQTLRKSSTFKYFSATFLCTSAGWIYYQVQKTRFILNNALDTSVLKAMETSCLDEEKSSEEFLELQMLKTKDKQDNLSTTWNSLKFTYCRRLLSLTFNDNPVIRNKAIKKLANVKKLDDWHCSLLANMMDARTAVALARTKGVDSRLFMRPQINYVHFNKRMLVNELKELLIGLEQKSRHVCMQYFISKVFIDEQDIGRIIDNDNTSLELSKFIQSASDLIPMCLESLLHHASVEEYANDIVNLNGLPLLMELHNRFKNNAAVSVILCRIISYMSVYPVLLDPIYKSGWIGVLSEWVNHPDIRISIPAARALANLDVDEHAIYSKKLFLLYPMMKNTKEQKVDVIFVHGLLGGVFFTWRQRNKHQTTLSLMVNKKCKRSREFECVNNPDNLGDVSDEHGERFHQQMKAMERRYHGFWNAAMMDTICPDSEATKPPPPDEKLSKSSEPNTKAYLESFKEMIGDKTCHDYDVVLHDLPTKTNGKCSDPLTCPGASFAKKDQDYTFCWPKDWLGDDCSFPIPNCRNIRVIGVNYDTSLSMWAPMCPCENVKPSLEERSLELTNKLVMAGVGDRPIVWVTHSMGGLIVKNLLCNAFESKDQKVKAISCNSKALIFYSTPHIGSRLANLSQATALVLWPSVEVQELREKSPKLVKLHKKFLAMLKEVPLKVITFVETKSTIVTAMKFNFLFVEPHSGNPGVGEYYEIPQDHLDICKPINRVQMSQLWTSISRPPMDVYKVFKPFLQHPGPAFLLTLTVFCDCIFIAMLQKIFYNMTEMPFVWLKYIKMKTFAVLCILIVGTQAVSFFDLVQEQWGSFKITHKKQYESETEERFRMKIFMENSHKVAQHNKLYALGKVSFKLGINKYADMLHHEFVQTVNGFNRTKNSLRSSEYNDAITFIAPANVKLPESVDWREKGAVTDVKDQGHCGSCWSFSTTGALEAQHFRKTGKLVSLSEQNLIDCSTKYGNNGCNGGLMDNAFRYIKENGGIDTEQSYPYKAEDEKCHYKESSIGATDRGFVDIDSGSEEQLQAAVATIGPVSVAIDASHETFQLYSEGVYYDAECSSTELDHGVLVAGYGTDDDGQDYWLVKNSWGPSWGQGGYIKMARNRNNTCGIATQASYPVVSKYLIDILTSQISPSTISDGVPQGSLLGPALFLVSKILIDILTSQISPSTISDGVPQGSLLGPVLFLAYINDLHPKIINKI</sequence>
<dbReference type="Gene3D" id="3.40.50.1820">
    <property type="entry name" value="alpha/beta hydrolase"/>
    <property type="match status" value="1"/>
</dbReference>
<dbReference type="Pfam" id="PF08246">
    <property type="entry name" value="Inhibitor_I29"/>
    <property type="match status" value="1"/>
</dbReference>
<evidence type="ECO:0000256" key="13">
    <source>
        <dbReference type="SAM" id="MobiDB-lite"/>
    </source>
</evidence>
<dbReference type="CDD" id="cd02248">
    <property type="entry name" value="Peptidase_C1A"/>
    <property type="match status" value="1"/>
</dbReference>